<feature type="transmembrane region" description="Helical" evidence="1">
    <location>
        <begin position="234"/>
        <end position="252"/>
    </location>
</feature>
<sequence length="450" mass="47570">MITTIIIGNFVEHEKILSQIALGISVISAISIAAIRLPSINRIARIFFFGAIFISTILLLLSDHSRSILWKSTVQGTEFSAFLVSLGLIRRQVRHSPVIAKATTELFNLPHRLRIAGIVFGSEFLSVLFNIGTIGIFSDMAVGHSSRQHGKTAIDENKIVLAAIQGTVLCTAWNPMGLGFAIITTSLPALNATTFLILTFIVAMLLSAALVLSEPAELSKGTITKTTSPENRKAVTLTLTGIIALIFVTAMVHQLFHVSFLVAGCLILPMSAVLWALAEPNNLNTTKTGTLDALATASATMASETTIFLSANIIGNAASFFLQAASITSAFLNTSIPDLVVILGSLLLIPVAGALLIPHSIVMITIASVLGNSPLGSAHPFSLAFALCYAWAFAVSASPVSAISIIGSKYLNVSATKMAFSINRYFTLCGLAAGAAIVTIAYLLENFLLP</sequence>
<evidence type="ECO:0000256" key="1">
    <source>
        <dbReference type="SAM" id="Phobius"/>
    </source>
</evidence>
<protein>
    <submittedName>
        <fullName evidence="2">Uncharacterized protein</fullName>
    </submittedName>
</protein>
<reference evidence="2 3" key="1">
    <citation type="journal article" date="2020" name="Int. J. Syst. Evol. Microbiol.">
        <title>Novel acetic acid bacteria from cider fermentations: Acetobacter conturbans sp. nov. and Acetobacter fallax sp. nov.</title>
        <authorList>
            <person name="Sombolestani A.S."/>
            <person name="Cleenwerck I."/>
            <person name="Cnockaert M."/>
            <person name="Borremans W."/>
            <person name="Wieme A.D."/>
            <person name="De Vuyst L."/>
            <person name="Vandamme P."/>
        </authorList>
    </citation>
    <scope>NUCLEOTIDE SEQUENCE [LARGE SCALE GENOMIC DNA]</scope>
    <source>
        <strain evidence="2 3">LMG 1627</strain>
    </source>
</reference>
<evidence type="ECO:0000313" key="3">
    <source>
        <dbReference type="Proteomes" id="UP000631653"/>
    </source>
</evidence>
<dbReference type="Proteomes" id="UP000631653">
    <property type="component" value="Unassembled WGS sequence"/>
</dbReference>
<feature type="transmembrane region" description="Helical" evidence="1">
    <location>
        <begin position="425"/>
        <end position="444"/>
    </location>
</feature>
<keyword evidence="1" id="KW-0472">Membrane</keyword>
<feature type="transmembrane region" description="Helical" evidence="1">
    <location>
        <begin position="339"/>
        <end position="369"/>
    </location>
</feature>
<feature type="transmembrane region" description="Helical" evidence="1">
    <location>
        <begin position="115"/>
        <end position="138"/>
    </location>
</feature>
<organism evidence="2 3">
    <name type="scientific">Acetobacter conturbans</name>
    <dbReference type="NCBI Taxonomy" id="1737472"/>
    <lineage>
        <taxon>Bacteria</taxon>
        <taxon>Pseudomonadati</taxon>
        <taxon>Pseudomonadota</taxon>
        <taxon>Alphaproteobacteria</taxon>
        <taxon>Acetobacterales</taxon>
        <taxon>Acetobacteraceae</taxon>
        <taxon>Acetobacter</taxon>
    </lineage>
</organism>
<keyword evidence="3" id="KW-1185">Reference proteome</keyword>
<feature type="transmembrane region" description="Helical" evidence="1">
    <location>
        <begin position="189"/>
        <end position="213"/>
    </location>
</feature>
<feature type="transmembrane region" description="Helical" evidence="1">
    <location>
        <begin position="159"/>
        <end position="183"/>
    </location>
</feature>
<feature type="transmembrane region" description="Helical" evidence="1">
    <location>
        <begin position="16"/>
        <end position="35"/>
    </location>
</feature>
<accession>A0ABX0K1R8</accession>
<dbReference type="RefSeq" id="WP_173570909.1">
    <property type="nucleotide sequence ID" value="NZ_WOSY01000014.1"/>
</dbReference>
<proteinExistence type="predicted"/>
<comment type="caution">
    <text evidence="2">The sequence shown here is derived from an EMBL/GenBank/DDBJ whole genome shotgun (WGS) entry which is preliminary data.</text>
</comment>
<feature type="transmembrane region" description="Helical" evidence="1">
    <location>
        <begin position="381"/>
        <end position="405"/>
    </location>
</feature>
<keyword evidence="1" id="KW-1133">Transmembrane helix</keyword>
<evidence type="ECO:0000313" key="2">
    <source>
        <dbReference type="EMBL" id="NHN89576.1"/>
    </source>
</evidence>
<name>A0ABX0K1R8_9PROT</name>
<gene>
    <name evidence="2" type="ORF">GOB81_13230</name>
</gene>
<dbReference type="EMBL" id="WOSY01000014">
    <property type="protein sequence ID" value="NHN89576.1"/>
    <property type="molecule type" value="Genomic_DNA"/>
</dbReference>
<feature type="transmembrane region" description="Helical" evidence="1">
    <location>
        <begin position="258"/>
        <end position="278"/>
    </location>
</feature>
<feature type="transmembrane region" description="Helical" evidence="1">
    <location>
        <begin position="42"/>
        <end position="61"/>
    </location>
</feature>
<keyword evidence="1" id="KW-0812">Transmembrane</keyword>